<evidence type="ECO:0000259" key="13">
    <source>
        <dbReference type="PROSITE" id="PS50157"/>
    </source>
</evidence>
<feature type="compositionally biased region" description="Polar residues" evidence="12">
    <location>
        <begin position="160"/>
        <end position="172"/>
    </location>
</feature>
<dbReference type="Pfam" id="PF00096">
    <property type="entry name" value="zf-C2H2"/>
    <property type="match status" value="3"/>
</dbReference>
<keyword evidence="9" id="KW-0804">Transcription</keyword>
<feature type="domain" description="C2H2-type" evidence="13">
    <location>
        <begin position="363"/>
        <end position="392"/>
    </location>
</feature>
<comment type="similarity">
    <text evidence="2">Belongs to the krueppel C2H2-type zinc-finger protein family.</text>
</comment>
<gene>
    <name evidence="15" type="primary">LOC100742384</name>
</gene>
<evidence type="ECO:0000256" key="10">
    <source>
        <dbReference type="ARBA" id="ARBA00023242"/>
    </source>
</evidence>
<dbReference type="GeneID" id="100742384"/>
<evidence type="ECO:0000256" key="12">
    <source>
        <dbReference type="SAM" id="MobiDB-lite"/>
    </source>
</evidence>
<evidence type="ECO:0000256" key="11">
    <source>
        <dbReference type="PROSITE-ProRule" id="PRU00042"/>
    </source>
</evidence>
<evidence type="ECO:0000256" key="5">
    <source>
        <dbReference type="ARBA" id="ARBA00022771"/>
    </source>
</evidence>
<dbReference type="PROSITE" id="PS50157">
    <property type="entry name" value="ZINC_FINGER_C2H2_2"/>
    <property type="match status" value="4"/>
</dbReference>
<feature type="domain" description="C2H2-type" evidence="13">
    <location>
        <begin position="421"/>
        <end position="448"/>
    </location>
</feature>
<dbReference type="FunFam" id="3.30.160.60:FF:002529">
    <property type="entry name" value="B-cell CLL/lymphoma 6 member B protein"/>
    <property type="match status" value="1"/>
</dbReference>
<dbReference type="FunFam" id="3.30.160.60:FF:001370">
    <property type="entry name" value="Zinc finger protein"/>
    <property type="match status" value="1"/>
</dbReference>
<proteinExistence type="inferred from homology"/>
<comment type="subcellular location">
    <subcellularLocation>
        <location evidence="1">Nucleus</location>
    </subcellularLocation>
</comment>
<dbReference type="InterPro" id="IPR013087">
    <property type="entry name" value="Znf_C2H2_type"/>
</dbReference>
<dbReference type="RefSeq" id="XP_003489093.1">
    <property type="nucleotide sequence ID" value="XM_003489045.4"/>
</dbReference>
<keyword evidence="10" id="KW-0539">Nucleus</keyword>
<keyword evidence="7" id="KW-0805">Transcription regulation</keyword>
<dbReference type="InterPro" id="IPR036236">
    <property type="entry name" value="Znf_C2H2_sf"/>
</dbReference>
<dbReference type="KEGG" id="bim:100742384"/>
<evidence type="ECO:0000256" key="8">
    <source>
        <dbReference type="ARBA" id="ARBA00023125"/>
    </source>
</evidence>
<keyword evidence="14" id="KW-1185">Reference proteome</keyword>
<evidence type="ECO:0000256" key="3">
    <source>
        <dbReference type="ARBA" id="ARBA00022723"/>
    </source>
</evidence>
<dbReference type="GO" id="GO:0010468">
    <property type="term" value="P:regulation of gene expression"/>
    <property type="evidence" value="ECO:0007669"/>
    <property type="project" value="TreeGrafter"/>
</dbReference>
<dbReference type="OrthoDB" id="3533395at2759"/>
<keyword evidence="3" id="KW-0479">Metal-binding</keyword>
<feature type="domain" description="C2H2-type" evidence="13">
    <location>
        <begin position="449"/>
        <end position="472"/>
    </location>
</feature>
<dbReference type="InterPro" id="IPR050331">
    <property type="entry name" value="Zinc_finger"/>
</dbReference>
<keyword evidence="5 11" id="KW-0863">Zinc-finger</keyword>
<dbReference type="SMART" id="SM00355">
    <property type="entry name" value="ZnF_C2H2"/>
    <property type="match status" value="4"/>
</dbReference>
<dbReference type="GO" id="GO:0008270">
    <property type="term" value="F:zinc ion binding"/>
    <property type="evidence" value="ECO:0007669"/>
    <property type="project" value="UniProtKB-KW"/>
</dbReference>
<dbReference type="SUPFAM" id="SSF57667">
    <property type="entry name" value="beta-beta-alpha zinc fingers"/>
    <property type="match status" value="2"/>
</dbReference>
<evidence type="ECO:0000256" key="9">
    <source>
        <dbReference type="ARBA" id="ARBA00023163"/>
    </source>
</evidence>
<dbReference type="Gene3D" id="3.30.160.60">
    <property type="entry name" value="Classic Zinc Finger"/>
    <property type="match status" value="3"/>
</dbReference>
<evidence type="ECO:0000313" key="14">
    <source>
        <dbReference type="Proteomes" id="UP000515180"/>
    </source>
</evidence>
<evidence type="ECO:0000256" key="1">
    <source>
        <dbReference type="ARBA" id="ARBA00004123"/>
    </source>
</evidence>
<accession>A0A6P3DQU8</accession>
<keyword evidence="8" id="KW-0238">DNA-binding</keyword>
<dbReference type="GO" id="GO:0003690">
    <property type="term" value="F:double-stranded DNA binding"/>
    <property type="evidence" value="ECO:0007669"/>
    <property type="project" value="UniProtKB-ARBA"/>
</dbReference>
<keyword evidence="4" id="KW-0677">Repeat</keyword>
<evidence type="ECO:0000256" key="7">
    <source>
        <dbReference type="ARBA" id="ARBA00023015"/>
    </source>
</evidence>
<dbReference type="PROSITE" id="PS00028">
    <property type="entry name" value="ZINC_FINGER_C2H2_1"/>
    <property type="match status" value="3"/>
</dbReference>
<organism evidence="14 15">
    <name type="scientific">Bombus impatiens</name>
    <name type="common">Bumblebee</name>
    <dbReference type="NCBI Taxonomy" id="132113"/>
    <lineage>
        <taxon>Eukaryota</taxon>
        <taxon>Metazoa</taxon>
        <taxon>Ecdysozoa</taxon>
        <taxon>Arthropoda</taxon>
        <taxon>Hexapoda</taxon>
        <taxon>Insecta</taxon>
        <taxon>Pterygota</taxon>
        <taxon>Neoptera</taxon>
        <taxon>Endopterygota</taxon>
        <taxon>Hymenoptera</taxon>
        <taxon>Apocrita</taxon>
        <taxon>Aculeata</taxon>
        <taxon>Apoidea</taxon>
        <taxon>Anthophila</taxon>
        <taxon>Apidae</taxon>
        <taxon>Bombus</taxon>
        <taxon>Pyrobombus</taxon>
    </lineage>
</organism>
<keyword evidence="6" id="KW-0862">Zinc</keyword>
<evidence type="ECO:0000313" key="15">
    <source>
        <dbReference type="RefSeq" id="XP_003489093.1"/>
    </source>
</evidence>
<dbReference type="Proteomes" id="UP000515180">
    <property type="component" value="Unplaced"/>
</dbReference>
<feature type="region of interest" description="Disordered" evidence="12">
    <location>
        <begin position="160"/>
        <end position="182"/>
    </location>
</feature>
<name>A0A6P3DQU8_BOMIM</name>
<dbReference type="PANTHER" id="PTHR16515">
    <property type="entry name" value="PR DOMAIN ZINC FINGER PROTEIN"/>
    <property type="match status" value="1"/>
</dbReference>
<sequence length="933" mass="108062">MNTKINHEYASNSYNGGIMGNDSPGALLDMLAEVASQTLHSEKKRSKLLLPSQCKSKTDYVKRKAHELTFNVPQLLSMPASQLVKQFSIFTSDELKRQYSYTCALVIGCVQKYTSFASEGRARMSIKAHLAEHLEYLKTNKEAYKTFTAKSVSYKNYKISPQSKKSRLQQSRKPQETLNKENKNVITEKSTNYLRNILLNDSTFNELDKKKNVETVENSKKIHNSEQKDTERMDFKVLGDHSYFERLKDEIPSKKETSPFNNSLENVTDENIVLMVVGADSVHMKEYPHINKKLSEKINQKSDTVYLPEMSWPTENGDKNTEIITSKPKGKAKFIGTSKEEREMALAFMDRIKKKGNPTGSNLECRICNPPRSFTAPTTLVSHYRSHAGIKPYECRICRAVFTRRHSLKYHMLIHQNQTRFTCADCGKKFRHPSHFREHRRRHTGEAPFGCDDCGQRFKTRNTYKRHLKTRHGKVLTTTGELLYLSEEDFQKVRTNRKKKNNTNKDHMIDEGIIATKTIMHCQNDNDQLQNTATEEYIINNDATDSDKNWKSSDTIQIIKNCFETYEVCSEPHLNKTESIETELSIKNRVFNKDENSLSDEYPDKVEDKLPQLQSGSYIKLEIVKDGNNQIICHDNVGQPEIIYHNINEAPSYIKVEYSNLVNDLENENSIEFQENFKFSENQIKNPIQIINETENYFDEESNNSVSEQQTKLMQVDTHIKTKNKDSNKHIILSQEHIKYEKENSDITTLNCKRFQEMETHEIVSEDLIDLNTLQGINQITNKTISITDTLANQNEDCLLQEDKKLSNYQTVITNLIKNRVIVSPNYVFEKDQKLLNQVEQRLYIHNEPLTSIVVQNKCINIFPQTQSKTQLNKSKKFTLLNKHMQAINVKQNENQNTILLLTNNTLQNNILKIDQNNTADTEIKEQIFEKSK</sequence>
<dbReference type="AlphaFoldDB" id="A0A6P3DQU8"/>
<protein>
    <submittedName>
        <fullName evidence="15">Uncharacterized protein LOC100742384</fullName>
    </submittedName>
</protein>
<feature type="compositionally biased region" description="Basic and acidic residues" evidence="12">
    <location>
        <begin position="173"/>
        <end position="182"/>
    </location>
</feature>
<evidence type="ECO:0000256" key="2">
    <source>
        <dbReference type="ARBA" id="ARBA00006991"/>
    </source>
</evidence>
<feature type="domain" description="C2H2-type" evidence="13">
    <location>
        <begin position="393"/>
        <end position="420"/>
    </location>
</feature>
<evidence type="ECO:0000256" key="4">
    <source>
        <dbReference type="ARBA" id="ARBA00022737"/>
    </source>
</evidence>
<dbReference type="PANTHER" id="PTHR16515:SF66">
    <property type="entry name" value="C2H2-TYPE DOMAIN-CONTAINING PROTEIN"/>
    <property type="match status" value="1"/>
</dbReference>
<dbReference type="GO" id="GO:0005634">
    <property type="term" value="C:nucleus"/>
    <property type="evidence" value="ECO:0007669"/>
    <property type="project" value="UniProtKB-SubCell"/>
</dbReference>
<evidence type="ECO:0000256" key="6">
    <source>
        <dbReference type="ARBA" id="ARBA00022833"/>
    </source>
</evidence>
<reference evidence="15" key="1">
    <citation type="submission" date="2025-08" db="UniProtKB">
        <authorList>
            <consortium name="RefSeq"/>
        </authorList>
    </citation>
    <scope>IDENTIFICATION</scope>
</reference>